<dbReference type="EMBL" id="CP001816">
    <property type="protein sequence ID" value="ACZ12802.1"/>
    <property type="molecule type" value="Genomic_DNA"/>
</dbReference>
<dbReference type="OrthoDB" id="9794601at2"/>
<sequence length="295" mass="34685">MIIIKIMGGLTSQMHKYALGRVLSLKYNVPLKLDLTWFDNPKSDTPWEYQLDYFNINATIATVSEIKKLKGNNLFNRIARKIEKFFSIRIYKKSYINKSFISISDFHKLKSDIYLDGEWNGFKYFEDYQDTIKNELTLKRGSSINIQNTIKELKSSDNSVFLHIRRGDYLSNKNAAAFHAKCSLDYYYKAIQIVKEKIDNPIFYIFSDDILWVKKNFVINESCRFMEKNQNFEDLLLMSYCKHGITANSGFSLMAGWLNQNKDKMIIVPQTWVNDDRININILNSLEQDNFTIIR</sequence>
<dbReference type="CDD" id="cd11301">
    <property type="entry name" value="Fut1_Fut2_like"/>
    <property type="match status" value="1"/>
</dbReference>
<dbReference type="Pfam" id="PF01531">
    <property type="entry name" value="Glyco_transf_11"/>
    <property type="match status" value="1"/>
</dbReference>
<keyword evidence="1" id="KW-0328">Glycosyltransferase</keyword>
<dbReference type="GO" id="GO:0005975">
    <property type="term" value="P:carbohydrate metabolic process"/>
    <property type="evidence" value="ECO:0007669"/>
    <property type="project" value="InterPro"/>
</dbReference>
<evidence type="ECO:0000256" key="1">
    <source>
        <dbReference type="ARBA" id="ARBA00022676"/>
    </source>
</evidence>
<dbReference type="KEGG" id="sdl:Sdel_1787"/>
<name>D1B3Y2_SULD5</name>
<dbReference type="PANTHER" id="PTHR11927">
    <property type="entry name" value="GALACTOSIDE 2-L-FUCOSYLTRANSFERASE"/>
    <property type="match status" value="1"/>
</dbReference>
<dbReference type="Proteomes" id="UP000002222">
    <property type="component" value="Chromosome"/>
</dbReference>
<dbReference type="HOGENOM" id="CLU_043399_3_1_7"/>
<evidence type="ECO:0000256" key="2">
    <source>
        <dbReference type="ARBA" id="ARBA00022679"/>
    </source>
</evidence>
<protein>
    <submittedName>
        <fullName evidence="3">Glycosyl transferase family 11</fullName>
    </submittedName>
</protein>
<dbReference type="RefSeq" id="WP_012857552.1">
    <property type="nucleotide sequence ID" value="NC_013512.1"/>
</dbReference>
<dbReference type="PANTHER" id="PTHR11927:SF9">
    <property type="entry name" value="L-FUCOSYLTRANSFERASE"/>
    <property type="match status" value="1"/>
</dbReference>
<dbReference type="InterPro" id="IPR002516">
    <property type="entry name" value="Glyco_trans_11"/>
</dbReference>
<dbReference type="GO" id="GO:0008107">
    <property type="term" value="F:galactoside 2-alpha-L-fucosyltransferase activity"/>
    <property type="evidence" value="ECO:0007669"/>
    <property type="project" value="InterPro"/>
</dbReference>
<dbReference type="CAZy" id="GT11">
    <property type="family name" value="Glycosyltransferase Family 11"/>
</dbReference>
<evidence type="ECO:0000313" key="4">
    <source>
        <dbReference type="Proteomes" id="UP000002222"/>
    </source>
</evidence>
<reference evidence="4" key="1">
    <citation type="submission" date="2009-11" db="EMBL/GenBank/DDBJ databases">
        <title>The complete genome of Sulfurospirillum deleyianum DSM 6946.</title>
        <authorList>
            <consortium name="US DOE Joint Genome Institute (JGI-PGF)"/>
            <person name="Lucas S."/>
            <person name="Copeland A."/>
            <person name="Lapidus A."/>
            <person name="Glavina del Rio T."/>
            <person name="Dalin E."/>
            <person name="Tice H."/>
            <person name="Bruce D."/>
            <person name="Goodwin L."/>
            <person name="Pitluck S."/>
            <person name="Kyrpides N."/>
            <person name="Mavromatis K."/>
            <person name="Ivanova N."/>
            <person name="Ovchinnikova G."/>
            <person name="Munk A.C."/>
            <person name="Lu M."/>
            <person name="Brettin T."/>
            <person name="Detter J.C."/>
            <person name="Han C."/>
            <person name="Tapia R."/>
            <person name="Larimer F."/>
            <person name="Land M."/>
            <person name="Hauser L."/>
            <person name="Markowitz V."/>
            <person name="Cheng J.F."/>
            <person name="Hugenholtz P."/>
            <person name="Woyke T."/>
            <person name="Wu D."/>
            <person name="Aumann P."/>
            <person name="Schneider S."/>
            <person name="Lang E."/>
            <person name="Spring S."/>
            <person name="Klenk H.P."/>
            <person name="Eisen J.A."/>
        </authorList>
    </citation>
    <scope>NUCLEOTIDE SEQUENCE [LARGE SCALE GENOMIC DNA]</scope>
    <source>
        <strain evidence="4">ATCC 51133 / DSM 6946 / 5175</strain>
    </source>
</reference>
<accession>D1B3Y2</accession>
<proteinExistence type="predicted"/>
<dbReference type="STRING" id="525898.Sdel_1787"/>
<gene>
    <name evidence="3" type="ordered locus">Sdel_1787</name>
</gene>
<organism evidence="3 4">
    <name type="scientific">Sulfurospirillum deleyianum (strain ATCC 51133 / DSM 6946 / 5175)</name>
    <dbReference type="NCBI Taxonomy" id="525898"/>
    <lineage>
        <taxon>Bacteria</taxon>
        <taxon>Pseudomonadati</taxon>
        <taxon>Campylobacterota</taxon>
        <taxon>Epsilonproteobacteria</taxon>
        <taxon>Campylobacterales</taxon>
        <taxon>Sulfurospirillaceae</taxon>
        <taxon>Sulfurospirillum</taxon>
    </lineage>
</organism>
<evidence type="ECO:0000313" key="3">
    <source>
        <dbReference type="EMBL" id="ACZ12802.1"/>
    </source>
</evidence>
<dbReference type="AlphaFoldDB" id="D1B3Y2"/>
<reference evidence="3 4" key="2">
    <citation type="journal article" date="2010" name="Stand. Genomic Sci.">
        <title>Complete genome sequence of Sulfurospirillum deleyianum type strain (5175).</title>
        <authorList>
            <person name="Sikorski J."/>
            <person name="Lapidus A."/>
            <person name="Copeland A."/>
            <person name="Glavina Del Rio T."/>
            <person name="Nolan M."/>
            <person name="Lucas S."/>
            <person name="Chen F."/>
            <person name="Tice H."/>
            <person name="Cheng J.F."/>
            <person name="Saunders E."/>
            <person name="Bruce D."/>
            <person name="Goodwin L."/>
            <person name="Pitluck S."/>
            <person name="Ovchinnikova G."/>
            <person name="Pati A."/>
            <person name="Ivanova N."/>
            <person name="Mavromatis K."/>
            <person name="Chen A."/>
            <person name="Palaniappan K."/>
            <person name="Chain P."/>
            <person name="Land M."/>
            <person name="Hauser L."/>
            <person name="Chang Y.J."/>
            <person name="Jeffries C.D."/>
            <person name="Brettin T."/>
            <person name="Detter J.C."/>
            <person name="Han C."/>
            <person name="Rohde M."/>
            <person name="Lang E."/>
            <person name="Spring S."/>
            <person name="Goker M."/>
            <person name="Bristow J."/>
            <person name="Eisen J.A."/>
            <person name="Markowitz V."/>
            <person name="Hugenholtz P."/>
            <person name="Kyrpides N.C."/>
            <person name="Klenk H.P."/>
        </authorList>
    </citation>
    <scope>NUCLEOTIDE SEQUENCE [LARGE SCALE GENOMIC DNA]</scope>
    <source>
        <strain evidence="4">ATCC 51133 / DSM 6946 / 5175</strain>
    </source>
</reference>
<keyword evidence="4" id="KW-1185">Reference proteome</keyword>
<dbReference type="Gene3D" id="3.40.50.11350">
    <property type="match status" value="1"/>
</dbReference>
<keyword evidence="2 3" id="KW-0808">Transferase</keyword>
<dbReference type="GO" id="GO:0016020">
    <property type="term" value="C:membrane"/>
    <property type="evidence" value="ECO:0007669"/>
    <property type="project" value="InterPro"/>
</dbReference>
<dbReference type="eggNOG" id="ENOG502ZC3Y">
    <property type="taxonomic scope" value="Bacteria"/>
</dbReference>